<organism evidence="2 3">
    <name type="scientific">Ostreococcus lucimarinus (strain CCE9901)</name>
    <dbReference type="NCBI Taxonomy" id="436017"/>
    <lineage>
        <taxon>Eukaryota</taxon>
        <taxon>Viridiplantae</taxon>
        <taxon>Chlorophyta</taxon>
        <taxon>Mamiellophyceae</taxon>
        <taxon>Mamiellales</taxon>
        <taxon>Bathycoccaceae</taxon>
        <taxon>Ostreococcus</taxon>
    </lineage>
</organism>
<dbReference type="GeneID" id="5003380"/>
<dbReference type="EMBL" id="CP000588">
    <property type="protein sequence ID" value="ABO97338.1"/>
    <property type="molecule type" value="Genomic_DNA"/>
</dbReference>
<evidence type="ECO:0000256" key="1">
    <source>
        <dbReference type="SAM" id="MobiDB-lite"/>
    </source>
</evidence>
<feature type="region of interest" description="Disordered" evidence="1">
    <location>
        <begin position="1"/>
        <end position="20"/>
    </location>
</feature>
<gene>
    <name evidence="2" type="ORF">OSTLU_32884</name>
</gene>
<feature type="compositionally biased region" description="Basic and acidic residues" evidence="1">
    <location>
        <begin position="124"/>
        <end position="142"/>
    </location>
</feature>
<evidence type="ECO:0000313" key="2">
    <source>
        <dbReference type="EMBL" id="ABO97338.1"/>
    </source>
</evidence>
<reference evidence="2 3" key="1">
    <citation type="journal article" date="2007" name="Proc. Natl. Acad. Sci. U.S.A.">
        <title>The tiny eukaryote Ostreococcus provides genomic insights into the paradox of plankton speciation.</title>
        <authorList>
            <person name="Palenik B."/>
            <person name="Grimwood J."/>
            <person name="Aerts A."/>
            <person name="Rouze P."/>
            <person name="Salamov A."/>
            <person name="Putnam N."/>
            <person name="Dupont C."/>
            <person name="Jorgensen R."/>
            <person name="Derelle E."/>
            <person name="Rombauts S."/>
            <person name="Zhou K."/>
            <person name="Otillar R."/>
            <person name="Merchant S.S."/>
            <person name="Podell S."/>
            <person name="Gaasterland T."/>
            <person name="Napoli C."/>
            <person name="Gendler K."/>
            <person name="Manuell A."/>
            <person name="Tai V."/>
            <person name="Vallon O."/>
            <person name="Piganeau G."/>
            <person name="Jancek S."/>
            <person name="Heijde M."/>
            <person name="Jabbari K."/>
            <person name="Bowler C."/>
            <person name="Lohr M."/>
            <person name="Robbens S."/>
            <person name="Werner G."/>
            <person name="Dubchak I."/>
            <person name="Pazour G.J."/>
            <person name="Ren Q."/>
            <person name="Paulsen I."/>
            <person name="Delwiche C."/>
            <person name="Schmutz J."/>
            <person name="Rokhsar D."/>
            <person name="Van de Peer Y."/>
            <person name="Moreau H."/>
            <person name="Grigoriev I.V."/>
        </authorList>
    </citation>
    <scope>NUCLEOTIDE SEQUENCE [LARGE SCALE GENOMIC DNA]</scope>
    <source>
        <strain evidence="2 3">CCE9901</strain>
    </source>
</reference>
<protein>
    <submittedName>
        <fullName evidence="2">Uncharacterized protein</fullName>
    </submittedName>
</protein>
<dbReference type="AlphaFoldDB" id="A4S0W0"/>
<dbReference type="OrthoDB" id="566675at2759"/>
<dbReference type="HOGENOM" id="CLU_1819099_0_0_1"/>
<dbReference type="Proteomes" id="UP000001568">
    <property type="component" value="Chromosome 8"/>
</dbReference>
<sequence length="142" mass="15388">MGKPAPSAPPTSSSAPSAADAYARVVTKKFTFKGGAALTARAEDKAKKRAKKEAKKAKKRDGADREATTAGGTKSYEDEFPEEARRATEGRGRTVAFGTNYRAAPETLHGYSRKWRDTPASAMTREEKLDLRSATKADKFCK</sequence>
<dbReference type="Gramene" id="ABO97338">
    <property type="protein sequence ID" value="ABO97338"/>
    <property type="gene ID" value="OSTLU_32884"/>
</dbReference>
<proteinExistence type="predicted"/>
<feature type="compositionally biased region" description="Basic residues" evidence="1">
    <location>
        <begin position="47"/>
        <end position="59"/>
    </location>
</feature>
<dbReference type="RefSeq" id="XP_001419045.1">
    <property type="nucleotide sequence ID" value="XM_001419008.1"/>
</dbReference>
<keyword evidence="3" id="KW-1185">Reference proteome</keyword>
<feature type="compositionally biased region" description="Low complexity" evidence="1">
    <location>
        <begin position="10"/>
        <end position="19"/>
    </location>
</feature>
<evidence type="ECO:0000313" key="3">
    <source>
        <dbReference type="Proteomes" id="UP000001568"/>
    </source>
</evidence>
<accession>A4S0W0</accession>
<dbReference type="OMA" id="STPWGCG"/>
<dbReference type="KEGG" id="olu:OSTLU_32884"/>
<name>A4S0W0_OSTLU</name>
<feature type="region of interest" description="Disordered" evidence="1">
    <location>
        <begin position="37"/>
        <end position="142"/>
    </location>
</feature>
<feature type="compositionally biased region" description="Basic and acidic residues" evidence="1">
    <location>
        <begin position="82"/>
        <end position="92"/>
    </location>
</feature>
<dbReference type="eggNOG" id="ENOG502SCY0">
    <property type="taxonomic scope" value="Eukaryota"/>
</dbReference>